<gene>
    <name evidence="1" type="ORF">FKG95_15490</name>
</gene>
<name>A0A545TPC9_9PROT</name>
<proteinExistence type="predicted"/>
<dbReference type="RefSeq" id="WP_142897301.1">
    <property type="nucleotide sequence ID" value="NZ_ML660056.1"/>
</dbReference>
<reference evidence="1 2" key="1">
    <citation type="submission" date="2019-06" db="EMBL/GenBank/DDBJ databases">
        <title>Whole genome sequence for Rhodospirillaceae sp. R148.</title>
        <authorList>
            <person name="Wang G."/>
        </authorList>
    </citation>
    <scope>NUCLEOTIDE SEQUENCE [LARGE SCALE GENOMIC DNA]</scope>
    <source>
        <strain evidence="1 2">R148</strain>
    </source>
</reference>
<evidence type="ECO:0000313" key="1">
    <source>
        <dbReference type="EMBL" id="TQV79077.1"/>
    </source>
</evidence>
<sequence length="128" mass="14514">MPRIHYSYGLRREVPLLTDEEWRPIGAHLSNYIRAIKDYRRAHGCSISEALEKNQQGQKALAAYEALTGVRLEHPEQIYALPLSLYGRPCPSCSKPFRTPRARMCADCGYQLPEGEVAGPLQEENQLT</sequence>
<keyword evidence="2" id="KW-1185">Reference proteome</keyword>
<comment type="caution">
    <text evidence="1">The sequence shown here is derived from an EMBL/GenBank/DDBJ whole genome shotgun (WGS) entry which is preliminary data.</text>
</comment>
<dbReference type="Proteomes" id="UP000315252">
    <property type="component" value="Unassembled WGS sequence"/>
</dbReference>
<dbReference type="AlphaFoldDB" id="A0A545TPC9"/>
<evidence type="ECO:0000313" key="2">
    <source>
        <dbReference type="Proteomes" id="UP000315252"/>
    </source>
</evidence>
<accession>A0A545TPC9</accession>
<organism evidence="1 2">
    <name type="scientific">Denitrobaculum tricleocarpae</name>
    <dbReference type="NCBI Taxonomy" id="2591009"/>
    <lineage>
        <taxon>Bacteria</taxon>
        <taxon>Pseudomonadati</taxon>
        <taxon>Pseudomonadota</taxon>
        <taxon>Alphaproteobacteria</taxon>
        <taxon>Rhodospirillales</taxon>
        <taxon>Rhodospirillaceae</taxon>
        <taxon>Denitrobaculum</taxon>
    </lineage>
</organism>
<dbReference type="OrthoDB" id="5515745at2"/>
<dbReference type="EMBL" id="VHSH01000005">
    <property type="protein sequence ID" value="TQV79077.1"/>
    <property type="molecule type" value="Genomic_DNA"/>
</dbReference>
<protein>
    <submittedName>
        <fullName evidence="1">Uncharacterized protein</fullName>
    </submittedName>
</protein>